<accession>A0AAU7V5P2</accession>
<proteinExistence type="predicted"/>
<sequence>MSDRHEVGVLLVGGHESDNGADLVPIAQAFQEEMAGQGYLVMATAPGRFLHVRAERLLDQCERVVVVPMTYGRNPNMVADAAKTLKWLARKAPDRLALSEPFSDVGLLGAWLRTTANEVAKANPDAVLLVAAPVSNPFDEAELHRVVYLVKTHGGLEVAVPVIGQVEEINRVADEQALLGRPKSALVFAGFTADAPEGLAEGIIFAGPLMAQGGISRILKGRVEEALHLLSHGESGIESGLMADHDHGYAHSHAFEESQGHEHPHSHTHSHPHTHTHTHGHHHH</sequence>
<reference evidence="2" key="1">
    <citation type="submission" date="2023-11" db="EMBL/GenBank/DDBJ databases">
        <title>Scrofimicrobium hongkongense sp. nov., isolated from a patient with peritonitis.</title>
        <authorList>
            <person name="Lao H.Y."/>
            <person name="Wong A.Y.P."/>
            <person name="Ng T.L."/>
            <person name="Wong R.Y.L."/>
            <person name="Yau M.C.Y."/>
            <person name="Lam J.Y.W."/>
            <person name="Siu G.K.H."/>
        </authorList>
    </citation>
    <scope>NUCLEOTIDE SEQUENCE</scope>
    <source>
        <strain evidence="2">R131</strain>
    </source>
</reference>
<dbReference type="EMBL" id="CP138335">
    <property type="protein sequence ID" value="XBW07581.1"/>
    <property type="molecule type" value="Genomic_DNA"/>
</dbReference>
<evidence type="ECO:0000313" key="2">
    <source>
        <dbReference type="EMBL" id="XBW07581.1"/>
    </source>
</evidence>
<name>A0AAU7V5P2_9ACTO</name>
<evidence type="ECO:0000256" key="1">
    <source>
        <dbReference type="SAM" id="MobiDB-lite"/>
    </source>
</evidence>
<dbReference type="RefSeq" id="WP_350257786.1">
    <property type="nucleotide sequence ID" value="NZ_CP138335.1"/>
</dbReference>
<dbReference type="AlphaFoldDB" id="A0AAU7V5P2"/>
<feature type="compositionally biased region" description="Basic residues" evidence="1">
    <location>
        <begin position="266"/>
        <end position="284"/>
    </location>
</feature>
<dbReference type="KEGG" id="sapp:SAC06_08025"/>
<feature type="compositionally biased region" description="Basic and acidic residues" evidence="1">
    <location>
        <begin position="254"/>
        <end position="265"/>
    </location>
</feature>
<organism evidence="2">
    <name type="scientific">Scrofimicrobium appendicitidis</name>
    <dbReference type="NCBI Taxonomy" id="3079930"/>
    <lineage>
        <taxon>Bacteria</taxon>
        <taxon>Bacillati</taxon>
        <taxon>Actinomycetota</taxon>
        <taxon>Actinomycetes</taxon>
        <taxon>Actinomycetales</taxon>
        <taxon>Actinomycetaceae</taxon>
        <taxon>Scrofimicrobium</taxon>
    </lineage>
</organism>
<feature type="region of interest" description="Disordered" evidence="1">
    <location>
        <begin position="254"/>
        <end position="284"/>
    </location>
</feature>
<evidence type="ECO:0008006" key="3">
    <source>
        <dbReference type="Google" id="ProtNLM"/>
    </source>
</evidence>
<gene>
    <name evidence="2" type="ORF">SAC06_08025</name>
</gene>
<protein>
    <recommendedName>
        <fullName evidence="3">Cobalamin biosynthesis protein CbiX</fullName>
    </recommendedName>
</protein>